<name>A0ABW5XVS3_9BACL</name>
<proteinExistence type="predicted"/>
<keyword evidence="1" id="KW-0472">Membrane</keyword>
<feature type="transmembrane region" description="Helical" evidence="1">
    <location>
        <begin position="55"/>
        <end position="71"/>
    </location>
</feature>
<reference evidence="3" key="1">
    <citation type="journal article" date="2019" name="Int. J. Syst. Evol. Microbiol.">
        <title>The Global Catalogue of Microorganisms (GCM) 10K type strain sequencing project: providing services to taxonomists for standard genome sequencing and annotation.</title>
        <authorList>
            <consortium name="The Broad Institute Genomics Platform"/>
            <consortium name="The Broad Institute Genome Sequencing Center for Infectious Disease"/>
            <person name="Wu L."/>
            <person name="Ma J."/>
        </authorList>
    </citation>
    <scope>NUCLEOTIDE SEQUENCE [LARGE SCALE GENOMIC DNA]</scope>
    <source>
        <strain evidence="3">KCTC 33522</strain>
    </source>
</reference>
<keyword evidence="1" id="KW-0812">Transmembrane</keyword>
<organism evidence="2 3">
    <name type="scientific">Kurthia populi</name>
    <dbReference type="NCBI Taxonomy" id="1562132"/>
    <lineage>
        <taxon>Bacteria</taxon>
        <taxon>Bacillati</taxon>
        <taxon>Bacillota</taxon>
        <taxon>Bacilli</taxon>
        <taxon>Bacillales</taxon>
        <taxon>Caryophanaceae</taxon>
        <taxon>Kurthia</taxon>
    </lineage>
</organism>
<evidence type="ECO:0000313" key="3">
    <source>
        <dbReference type="Proteomes" id="UP001597568"/>
    </source>
</evidence>
<dbReference type="EMBL" id="JBHUOR010000003">
    <property type="protein sequence ID" value="MFD2867055.1"/>
    <property type="molecule type" value="Genomic_DNA"/>
</dbReference>
<dbReference type="Proteomes" id="UP001597568">
    <property type="component" value="Unassembled WGS sequence"/>
</dbReference>
<dbReference type="RefSeq" id="WP_380146462.1">
    <property type="nucleotide sequence ID" value="NZ_JBHUOR010000003.1"/>
</dbReference>
<keyword evidence="1" id="KW-1133">Transmembrane helix</keyword>
<protein>
    <submittedName>
        <fullName evidence="2">Uncharacterized protein</fullName>
    </submittedName>
</protein>
<comment type="caution">
    <text evidence="2">The sequence shown here is derived from an EMBL/GenBank/DDBJ whole genome shotgun (WGS) entry which is preliminary data.</text>
</comment>
<accession>A0ABW5XVS3</accession>
<gene>
    <name evidence="2" type="ORF">ACFSY7_00675</name>
</gene>
<keyword evidence="3" id="KW-1185">Reference proteome</keyword>
<sequence>MEKPITFTQYEKSYEKELRSEEPFVRGMYENLEKRIEQFEKDFIEKNTKVKLKDFLGVSVVMAVITIIAFTL</sequence>
<evidence type="ECO:0000313" key="2">
    <source>
        <dbReference type="EMBL" id="MFD2867055.1"/>
    </source>
</evidence>
<evidence type="ECO:0000256" key="1">
    <source>
        <dbReference type="SAM" id="Phobius"/>
    </source>
</evidence>